<dbReference type="PANTHER" id="PTHR12459">
    <property type="entry name" value="TRANSMEMBRANE PROTEIN 135-RELATED"/>
    <property type="match status" value="1"/>
</dbReference>
<proteinExistence type="predicted"/>
<evidence type="ECO:0000313" key="2">
    <source>
        <dbReference type="EMBL" id="KAA8901595.1"/>
    </source>
</evidence>
<dbReference type="VEuPathDB" id="FungiDB:DIURU_003123"/>
<evidence type="ECO:0000313" key="3">
    <source>
        <dbReference type="Proteomes" id="UP000449547"/>
    </source>
</evidence>
<organism evidence="2 3">
    <name type="scientific">Diutina rugosa</name>
    <name type="common">Yeast</name>
    <name type="synonym">Candida rugosa</name>
    <dbReference type="NCBI Taxonomy" id="5481"/>
    <lineage>
        <taxon>Eukaryota</taxon>
        <taxon>Fungi</taxon>
        <taxon>Dikarya</taxon>
        <taxon>Ascomycota</taxon>
        <taxon>Saccharomycotina</taxon>
        <taxon>Pichiomycetes</taxon>
        <taxon>Debaryomycetaceae</taxon>
        <taxon>Diutina</taxon>
    </lineage>
</organism>
<feature type="transmembrane region" description="Helical" evidence="1">
    <location>
        <begin position="20"/>
        <end position="37"/>
    </location>
</feature>
<gene>
    <name evidence="2" type="ORF">DIURU_003123</name>
</gene>
<dbReference type="PANTHER" id="PTHR12459:SF15">
    <property type="entry name" value="TRANSMEMBRANE PROTEIN 135"/>
    <property type="match status" value="1"/>
</dbReference>
<dbReference type="OMA" id="SAAIVMW"/>
<dbReference type="OrthoDB" id="4021778at2759"/>
<dbReference type="EMBL" id="SWFT01000101">
    <property type="protein sequence ID" value="KAA8901595.1"/>
    <property type="molecule type" value="Genomic_DNA"/>
</dbReference>
<name>A0A642UP09_DIURU</name>
<dbReference type="InterPro" id="IPR026749">
    <property type="entry name" value="Tmem135"/>
</dbReference>
<keyword evidence="1" id="KW-0812">Transmembrane</keyword>
<reference evidence="2 3" key="1">
    <citation type="submission" date="2019-07" db="EMBL/GenBank/DDBJ databases">
        <title>Genome assembly of two rare yeast pathogens: Diutina rugosa and Trichomonascus ciferrii.</title>
        <authorList>
            <person name="Mixao V."/>
            <person name="Saus E."/>
            <person name="Hansen A."/>
            <person name="Lass-Flor C."/>
            <person name="Gabaldon T."/>
        </authorList>
    </citation>
    <scope>NUCLEOTIDE SEQUENCE [LARGE SCALE GENOMIC DNA]</scope>
    <source>
        <strain evidence="2 3">CBS 613</strain>
    </source>
</reference>
<dbReference type="Proteomes" id="UP000449547">
    <property type="component" value="Unassembled WGS sequence"/>
</dbReference>
<feature type="transmembrane region" description="Helical" evidence="1">
    <location>
        <begin position="262"/>
        <end position="280"/>
    </location>
</feature>
<dbReference type="RefSeq" id="XP_034012032.1">
    <property type="nucleotide sequence ID" value="XM_034155851.1"/>
</dbReference>
<keyword evidence="1" id="KW-1133">Transmembrane helix</keyword>
<evidence type="ECO:0008006" key="4">
    <source>
        <dbReference type="Google" id="ProtNLM"/>
    </source>
</evidence>
<accession>A0A642UP09</accession>
<comment type="caution">
    <text evidence="2">The sequence shown here is derived from an EMBL/GenBank/DDBJ whole genome shotgun (WGS) entry which is preliminary data.</text>
</comment>
<feature type="transmembrane region" description="Helical" evidence="1">
    <location>
        <begin position="144"/>
        <end position="168"/>
    </location>
</feature>
<dbReference type="GeneID" id="54781774"/>
<protein>
    <recommendedName>
        <fullName evidence="4">Transmembrane protein 135 N-terminal domain-containing protein</fullName>
    </recommendedName>
</protein>
<feature type="transmembrane region" description="Helical" evidence="1">
    <location>
        <begin position="386"/>
        <end position="402"/>
    </location>
</feature>
<dbReference type="AlphaFoldDB" id="A0A642UP09"/>
<keyword evidence="3" id="KW-1185">Reference proteome</keyword>
<feature type="transmembrane region" description="Helical" evidence="1">
    <location>
        <begin position="292"/>
        <end position="310"/>
    </location>
</feature>
<evidence type="ECO:0000256" key="1">
    <source>
        <dbReference type="SAM" id="Phobius"/>
    </source>
</evidence>
<sequence>MSPEVAQYLVGGVLKPSVRGFIYGYVYVVLPRLLKVIGKARREKQSKSQLWQRIKRVLVRACHPAKFPMFVARFVAGIRLLQPLIASVYSSSPFTSTFGAALISGLVNFGSYQRHVSRFLSLDFTLIVATRAFDTAFSQMCYSVVPAAVGDGLLFVLACSFIMYAWFFEPQTLPPSYRNWITAAANMDSEIVRILKAFRDRKAEYGTPEPTHLQMMYDYCTRYGQAPERGDFVVTQPIECETVHAFKCKSCELHALWRFQRGFLFALKVYGPLNAVMWLIRRGSVLRAVVSTARSSAFLGAFIGLYWYAVCLTRTRLAPQLFPNIDRRKWDVTYAPTAGAMLCGFSGFIETAARRKELALFVTPRALGTLVATDCKCRKHLMMENVCFSVSMAVLAAYSGVYPKRVRGLFGKGLARVLN</sequence>
<keyword evidence="1" id="KW-0472">Membrane</keyword>